<dbReference type="InterPro" id="IPR000700">
    <property type="entry name" value="PAS-assoc_C"/>
</dbReference>
<dbReference type="InterPro" id="IPR003594">
    <property type="entry name" value="HATPase_dom"/>
</dbReference>
<dbReference type="InterPro" id="IPR035965">
    <property type="entry name" value="PAS-like_dom_sf"/>
</dbReference>
<dbReference type="GO" id="GO:0000155">
    <property type="term" value="F:phosphorelay sensor kinase activity"/>
    <property type="evidence" value="ECO:0007669"/>
    <property type="project" value="InterPro"/>
</dbReference>
<dbReference type="CDD" id="cd00130">
    <property type="entry name" value="PAS"/>
    <property type="match status" value="3"/>
</dbReference>
<dbReference type="Gene3D" id="2.10.70.100">
    <property type="match status" value="1"/>
</dbReference>
<dbReference type="SMART" id="SM00388">
    <property type="entry name" value="HisKA"/>
    <property type="match status" value="1"/>
</dbReference>
<evidence type="ECO:0000256" key="1">
    <source>
        <dbReference type="ARBA" id="ARBA00000085"/>
    </source>
</evidence>
<dbReference type="SUPFAM" id="SSF55781">
    <property type="entry name" value="GAF domain-like"/>
    <property type="match status" value="2"/>
</dbReference>
<dbReference type="PROSITE" id="PS50109">
    <property type="entry name" value="HIS_KIN"/>
    <property type="match status" value="1"/>
</dbReference>
<dbReference type="InterPro" id="IPR003018">
    <property type="entry name" value="GAF"/>
</dbReference>
<feature type="domain" description="PAS" evidence="12">
    <location>
        <begin position="197"/>
        <end position="269"/>
    </location>
</feature>
<feature type="domain" description="PAC" evidence="13">
    <location>
        <begin position="273"/>
        <end position="322"/>
    </location>
</feature>
<dbReference type="InterPro" id="IPR001789">
    <property type="entry name" value="Sig_transdc_resp-reg_receiver"/>
</dbReference>
<dbReference type="RefSeq" id="WP_135208904.1">
    <property type="nucleotide sequence ID" value="NZ_SPVF01000250.1"/>
</dbReference>
<dbReference type="FunFam" id="1.10.287.130:FF:000001">
    <property type="entry name" value="Two-component sensor histidine kinase"/>
    <property type="match status" value="1"/>
</dbReference>
<keyword evidence="15" id="KW-1185">Reference proteome</keyword>
<dbReference type="AlphaFoldDB" id="A0A4Y9S0S8"/>
<evidence type="ECO:0000259" key="13">
    <source>
        <dbReference type="PROSITE" id="PS50113"/>
    </source>
</evidence>
<dbReference type="NCBIfam" id="TIGR00229">
    <property type="entry name" value="sensory_box"/>
    <property type="match status" value="3"/>
</dbReference>
<keyword evidence="4 9" id="KW-0597">Phosphoprotein</keyword>
<dbReference type="Gene3D" id="3.40.50.2300">
    <property type="match status" value="1"/>
</dbReference>
<dbReference type="InterPro" id="IPR003661">
    <property type="entry name" value="HisK_dim/P_dom"/>
</dbReference>
<dbReference type="PROSITE" id="PS50112">
    <property type="entry name" value="PAS"/>
    <property type="match status" value="2"/>
</dbReference>
<dbReference type="GO" id="GO:0005886">
    <property type="term" value="C:plasma membrane"/>
    <property type="evidence" value="ECO:0007669"/>
    <property type="project" value="UniProtKB-SubCell"/>
</dbReference>
<keyword evidence="7" id="KW-0902">Two-component regulatory system</keyword>
<proteinExistence type="predicted"/>
<dbReference type="EC" id="2.7.13.3" evidence="3"/>
<dbReference type="SMART" id="SM00065">
    <property type="entry name" value="GAF"/>
    <property type="match status" value="2"/>
</dbReference>
<evidence type="ECO:0000256" key="4">
    <source>
        <dbReference type="ARBA" id="ARBA00022553"/>
    </source>
</evidence>
<evidence type="ECO:0000256" key="2">
    <source>
        <dbReference type="ARBA" id="ARBA00004429"/>
    </source>
</evidence>
<reference evidence="14 15" key="1">
    <citation type="submission" date="2019-03" db="EMBL/GenBank/DDBJ databases">
        <title>Draft Genome Sequence of Massilia arenosa sp. nov., a Novel Massilia Species Isolated from a Sandy-loam Maize Soil.</title>
        <authorList>
            <person name="Raths R."/>
            <person name="Peta V."/>
            <person name="Bucking H."/>
        </authorList>
    </citation>
    <scope>NUCLEOTIDE SEQUENCE [LARGE SCALE GENOMIC DNA]</scope>
    <source>
        <strain evidence="14 15">MC02</strain>
    </source>
</reference>
<dbReference type="OrthoDB" id="9768069at2"/>
<dbReference type="InterPro" id="IPR004358">
    <property type="entry name" value="Sig_transdc_His_kin-like_C"/>
</dbReference>
<comment type="caution">
    <text evidence="14">The sequence shown here is derived from an EMBL/GenBank/DDBJ whole genome shotgun (WGS) entry which is preliminary data.</text>
</comment>
<dbReference type="InterPro" id="IPR005467">
    <property type="entry name" value="His_kinase_dom"/>
</dbReference>
<evidence type="ECO:0000259" key="12">
    <source>
        <dbReference type="PROSITE" id="PS50112"/>
    </source>
</evidence>
<feature type="domain" description="PAS" evidence="12">
    <location>
        <begin position="334"/>
        <end position="404"/>
    </location>
</feature>
<dbReference type="SMART" id="SM00387">
    <property type="entry name" value="HATPase_c"/>
    <property type="match status" value="1"/>
</dbReference>
<evidence type="ECO:0000259" key="10">
    <source>
        <dbReference type="PROSITE" id="PS50109"/>
    </source>
</evidence>
<dbReference type="InterPro" id="IPR036890">
    <property type="entry name" value="HATPase_C_sf"/>
</dbReference>
<evidence type="ECO:0000313" key="15">
    <source>
        <dbReference type="Proteomes" id="UP000298438"/>
    </source>
</evidence>
<dbReference type="Gene3D" id="1.10.287.130">
    <property type="match status" value="1"/>
</dbReference>
<dbReference type="SMART" id="SM00086">
    <property type="entry name" value="PAC"/>
    <property type="match status" value="3"/>
</dbReference>
<dbReference type="InterPro" id="IPR001610">
    <property type="entry name" value="PAC"/>
</dbReference>
<sequence>MAPPHDPSSQEQAVEQLCVFRAAASLLASTLDLNQTLANTIAACLPALGDFGFFDVVLDKGVRRTVRAHADDQAEAILCGTQWIRSERTDINLCALSTNASAYHPHIDDAWYCHAAASEGHLEGMRALAFGSMISVPVRFHGELLGALTLFMAKSGRHHTRADLAFAEQIADLAAPIVFNVRLLDRQRRAEDALRISEERLRLATDAGRIGIWEWEPDTGTVSWSDQLYELHGMQPREAGPSVELFLATVHPDDRARVAADMQADLGKPGGEIRARFRIQRRDGAVRWLSTHAQVHHTGTLRVIGATIDITDQMSTQSHLEVLNEELQQRVQSSDSERDRIWRLSQDMFAIASYNGVLRALNPAVTPILGWTEPELLGRPFLEFVHPDQHAEVADKLAALARGTAVERFEMRTRHKDGSWRWLSVTATGENGLLYASGHDVTEMRRLREQQLSASETRLQLALTTGRMGAWDWDLAANRIKWLPGMAVLHGLPPGASVADFDDYLRMVHPDDVAAIQKQLSEGRARGAGYTIEYRVIWPDDSIHWLEGRADFVTDSAGQHVGLVGVCVDITQRKRTEQDLRFVADVSTELAIIVDHQRTLDKLAHLAVPSFADWCAVDLLDDDGDLDRVAVAHVDAAKIPLGYEIAARWPVDREQPGGAWDVIQSGEPRYTQYITPELLDTAVRDPDRRKALLAMGLRSYIGVPLRARGHTFGAITFVTAEGRRIYTLEDVRLAEEIGRRAAVAIDNAALYRSLKNADKRKDEFLAMLAHELRNPLAPIRAAAELMKMSRDPAIIERTSTVVARQVDHMTGLVDDLLDVSRVTRGLVLLEKKPVPVGRVVAAAVEQVRPLMEARNHHLVLAHTHDPVLVEGDEKRLTQVLANLLNNAAKYTLPGGHIELQVEAGEHQVAICVKDNGIGMDQNLVATAFELFAQAERSADRSQGGLGIGLALVKSLVELHGGRVKAHSAGLGQGSEFTVRLPRLAQLHAPHADAAGAYDTRVPARGQRVLIVDDNVDAAEILGLFLGEAGHAVTVCHASLEALGMVAEDAFDACILDIGLPEIDGNELARRIRTQCLRAPLLIAVTGYGQERDRANATAAGFDHYLVKPVDMGQLLGILDRS</sequence>
<dbReference type="PANTHER" id="PTHR43304">
    <property type="entry name" value="PHYTOCHROME-LIKE PROTEIN CPH1"/>
    <property type="match status" value="1"/>
</dbReference>
<dbReference type="InterPro" id="IPR000014">
    <property type="entry name" value="PAS"/>
</dbReference>
<evidence type="ECO:0000256" key="3">
    <source>
        <dbReference type="ARBA" id="ARBA00012438"/>
    </source>
</evidence>
<dbReference type="SUPFAM" id="SSF52172">
    <property type="entry name" value="CheY-like"/>
    <property type="match status" value="1"/>
</dbReference>
<name>A0A4Y9S0S8_9BURK</name>
<dbReference type="InterPro" id="IPR011006">
    <property type="entry name" value="CheY-like_superfamily"/>
</dbReference>
<dbReference type="EMBL" id="SPVF01000250">
    <property type="protein sequence ID" value="TFW13585.1"/>
    <property type="molecule type" value="Genomic_DNA"/>
</dbReference>
<dbReference type="Pfam" id="PF00072">
    <property type="entry name" value="Response_reg"/>
    <property type="match status" value="1"/>
</dbReference>
<dbReference type="Pfam" id="PF00512">
    <property type="entry name" value="HisKA"/>
    <property type="match status" value="1"/>
</dbReference>
<feature type="domain" description="PAC" evidence="13">
    <location>
        <begin position="530"/>
        <end position="582"/>
    </location>
</feature>
<dbReference type="Gene3D" id="3.30.450.20">
    <property type="entry name" value="PAS domain"/>
    <property type="match status" value="3"/>
</dbReference>
<protein>
    <recommendedName>
        <fullName evidence="3">histidine kinase</fullName>
        <ecNumber evidence="3">2.7.13.3</ecNumber>
    </recommendedName>
</protein>
<dbReference type="PROSITE" id="PS50113">
    <property type="entry name" value="PAC"/>
    <property type="match status" value="2"/>
</dbReference>
<dbReference type="PANTHER" id="PTHR43304:SF1">
    <property type="entry name" value="PAC DOMAIN-CONTAINING PROTEIN"/>
    <property type="match status" value="1"/>
</dbReference>
<dbReference type="Proteomes" id="UP000298438">
    <property type="component" value="Unassembled WGS sequence"/>
</dbReference>
<feature type="domain" description="Histidine kinase" evidence="10">
    <location>
        <begin position="767"/>
        <end position="984"/>
    </location>
</feature>
<evidence type="ECO:0000256" key="6">
    <source>
        <dbReference type="ARBA" id="ARBA00022777"/>
    </source>
</evidence>
<dbReference type="CDD" id="cd00082">
    <property type="entry name" value="HisKA"/>
    <property type="match status" value="1"/>
</dbReference>
<evidence type="ECO:0000256" key="8">
    <source>
        <dbReference type="ARBA" id="ARBA00023136"/>
    </source>
</evidence>
<dbReference type="SMART" id="SM00448">
    <property type="entry name" value="REC"/>
    <property type="match status" value="1"/>
</dbReference>
<keyword evidence="5" id="KW-0808">Transferase</keyword>
<feature type="modified residue" description="4-aspartylphosphate" evidence="9">
    <location>
        <position position="1056"/>
    </location>
</feature>
<evidence type="ECO:0000256" key="5">
    <source>
        <dbReference type="ARBA" id="ARBA00022679"/>
    </source>
</evidence>
<dbReference type="InterPro" id="IPR052162">
    <property type="entry name" value="Sensor_kinase/Photoreceptor"/>
</dbReference>
<gene>
    <name evidence="14" type="ORF">E4L96_19605</name>
</gene>
<dbReference type="Pfam" id="PF08447">
    <property type="entry name" value="PAS_3"/>
    <property type="match status" value="3"/>
</dbReference>
<dbReference type="InterPro" id="IPR013655">
    <property type="entry name" value="PAS_fold_3"/>
</dbReference>
<dbReference type="Pfam" id="PF01590">
    <property type="entry name" value="GAF"/>
    <property type="match status" value="2"/>
</dbReference>
<keyword evidence="6" id="KW-0418">Kinase</keyword>
<evidence type="ECO:0000256" key="7">
    <source>
        <dbReference type="ARBA" id="ARBA00023012"/>
    </source>
</evidence>
<dbReference type="Pfam" id="PF02518">
    <property type="entry name" value="HATPase_c"/>
    <property type="match status" value="1"/>
</dbReference>
<dbReference type="SMART" id="SM00091">
    <property type="entry name" value="PAS"/>
    <property type="match status" value="3"/>
</dbReference>
<dbReference type="SUPFAM" id="SSF55785">
    <property type="entry name" value="PYP-like sensor domain (PAS domain)"/>
    <property type="match status" value="3"/>
</dbReference>
<feature type="domain" description="Response regulatory" evidence="11">
    <location>
        <begin position="1007"/>
        <end position="1121"/>
    </location>
</feature>
<dbReference type="SUPFAM" id="SSF55874">
    <property type="entry name" value="ATPase domain of HSP90 chaperone/DNA topoisomerase II/histidine kinase"/>
    <property type="match status" value="1"/>
</dbReference>
<evidence type="ECO:0000259" key="11">
    <source>
        <dbReference type="PROSITE" id="PS50110"/>
    </source>
</evidence>
<organism evidence="14 15">
    <name type="scientific">Zemynaea arenosa</name>
    <dbReference type="NCBI Taxonomy" id="2561931"/>
    <lineage>
        <taxon>Bacteria</taxon>
        <taxon>Pseudomonadati</taxon>
        <taxon>Pseudomonadota</taxon>
        <taxon>Betaproteobacteria</taxon>
        <taxon>Burkholderiales</taxon>
        <taxon>Oxalobacteraceae</taxon>
        <taxon>Telluria group</taxon>
        <taxon>Zemynaea</taxon>
    </lineage>
</organism>
<dbReference type="Gene3D" id="3.30.450.40">
    <property type="match status" value="2"/>
</dbReference>
<evidence type="ECO:0000313" key="14">
    <source>
        <dbReference type="EMBL" id="TFW13585.1"/>
    </source>
</evidence>
<dbReference type="FunFam" id="3.30.565.10:FF:000006">
    <property type="entry name" value="Sensor histidine kinase WalK"/>
    <property type="match status" value="1"/>
</dbReference>
<evidence type="ECO:0000256" key="9">
    <source>
        <dbReference type="PROSITE-ProRule" id="PRU00169"/>
    </source>
</evidence>
<dbReference type="InterPro" id="IPR036097">
    <property type="entry name" value="HisK_dim/P_sf"/>
</dbReference>
<dbReference type="InterPro" id="IPR029016">
    <property type="entry name" value="GAF-like_dom_sf"/>
</dbReference>
<dbReference type="PROSITE" id="PS50110">
    <property type="entry name" value="RESPONSE_REGULATORY"/>
    <property type="match status" value="1"/>
</dbReference>
<comment type="subcellular location">
    <subcellularLocation>
        <location evidence="2">Cell inner membrane</location>
        <topology evidence="2">Multi-pass membrane protein</topology>
    </subcellularLocation>
</comment>
<dbReference type="SUPFAM" id="SSF47384">
    <property type="entry name" value="Homodimeric domain of signal transducing histidine kinase"/>
    <property type="match status" value="1"/>
</dbReference>
<dbReference type="Gene3D" id="3.30.565.10">
    <property type="entry name" value="Histidine kinase-like ATPase, C-terminal domain"/>
    <property type="match status" value="1"/>
</dbReference>
<accession>A0A4Y9S0S8</accession>
<keyword evidence="8" id="KW-0472">Membrane</keyword>
<comment type="catalytic activity">
    <reaction evidence="1">
        <text>ATP + protein L-histidine = ADP + protein N-phospho-L-histidine.</text>
        <dbReference type="EC" id="2.7.13.3"/>
    </reaction>
</comment>
<dbReference type="PRINTS" id="PR00344">
    <property type="entry name" value="BCTRLSENSOR"/>
</dbReference>
<dbReference type="CDD" id="cd17580">
    <property type="entry name" value="REC_2_DhkD-like"/>
    <property type="match status" value="1"/>
</dbReference>